<dbReference type="AlphaFoldDB" id="A0A3B0V001"/>
<gene>
    <name evidence="1" type="ORF">MNBD_CHLOROFLEXI01-3801</name>
</gene>
<protein>
    <submittedName>
        <fullName evidence="1">Rod shape-determining protein MreB</fullName>
    </submittedName>
</protein>
<proteinExistence type="predicted"/>
<dbReference type="Pfam" id="PF06723">
    <property type="entry name" value="MreB_Mbl"/>
    <property type="match status" value="1"/>
</dbReference>
<dbReference type="SUPFAM" id="SSF53067">
    <property type="entry name" value="Actin-like ATPase domain"/>
    <property type="match status" value="1"/>
</dbReference>
<dbReference type="Gene3D" id="3.30.420.40">
    <property type="match status" value="1"/>
</dbReference>
<dbReference type="InterPro" id="IPR043129">
    <property type="entry name" value="ATPase_NBD"/>
</dbReference>
<accession>A0A3B0V001</accession>
<organism evidence="1">
    <name type="scientific">hydrothermal vent metagenome</name>
    <dbReference type="NCBI Taxonomy" id="652676"/>
    <lineage>
        <taxon>unclassified sequences</taxon>
        <taxon>metagenomes</taxon>
        <taxon>ecological metagenomes</taxon>
    </lineage>
</organism>
<name>A0A3B0V001_9ZZZZ</name>
<dbReference type="EMBL" id="UOEU01000032">
    <property type="protein sequence ID" value="VAW30199.1"/>
    <property type="molecule type" value="Genomic_DNA"/>
</dbReference>
<feature type="non-terminal residue" evidence="1">
    <location>
        <position position="51"/>
    </location>
</feature>
<evidence type="ECO:0000313" key="1">
    <source>
        <dbReference type="EMBL" id="VAW30199.1"/>
    </source>
</evidence>
<reference evidence="1" key="1">
    <citation type="submission" date="2018-06" db="EMBL/GenBank/DDBJ databases">
        <authorList>
            <person name="Zhirakovskaya E."/>
        </authorList>
    </citation>
    <scope>NUCLEOTIDE SEQUENCE</scope>
</reference>
<sequence>MALFTPYIAIDLGTVNVLVHAQGRGVVLHEPSVVAIQEDENKTTIVEVGRA</sequence>
<dbReference type="InterPro" id="IPR056546">
    <property type="entry name" value="MreB_MamK-like"/>
</dbReference>